<proteinExistence type="predicted"/>
<evidence type="ECO:0000313" key="2">
    <source>
        <dbReference type="EMBL" id="MBS4195623.1"/>
    </source>
</evidence>
<dbReference type="AlphaFoldDB" id="A0A942TDC6"/>
<dbReference type="RefSeq" id="WP_213124826.1">
    <property type="nucleotide sequence ID" value="NZ_JAGYPG010000002.1"/>
</dbReference>
<feature type="transmembrane region" description="Helical" evidence="1">
    <location>
        <begin position="125"/>
        <end position="143"/>
    </location>
</feature>
<gene>
    <name evidence="2" type="ORF">KHA97_11195</name>
</gene>
<name>A0A942TDC6_9BACI</name>
<protein>
    <submittedName>
        <fullName evidence="2">Uncharacterized protein</fullName>
    </submittedName>
</protein>
<evidence type="ECO:0000313" key="3">
    <source>
        <dbReference type="Proteomes" id="UP000681414"/>
    </source>
</evidence>
<feature type="transmembrane region" description="Helical" evidence="1">
    <location>
        <begin position="39"/>
        <end position="58"/>
    </location>
</feature>
<keyword evidence="1" id="KW-0472">Membrane</keyword>
<keyword evidence="1" id="KW-1133">Transmembrane helix</keyword>
<feature type="transmembrane region" description="Helical" evidence="1">
    <location>
        <begin position="6"/>
        <end position="27"/>
    </location>
</feature>
<dbReference type="EMBL" id="JAGYPG010000002">
    <property type="protein sequence ID" value="MBS4195623.1"/>
    <property type="molecule type" value="Genomic_DNA"/>
</dbReference>
<evidence type="ECO:0000256" key="1">
    <source>
        <dbReference type="SAM" id="Phobius"/>
    </source>
</evidence>
<reference evidence="2 3" key="1">
    <citation type="submission" date="2021-05" db="EMBL/GenBank/DDBJ databases">
        <title>Novel Bacillus species.</title>
        <authorList>
            <person name="Liu G."/>
        </authorList>
    </citation>
    <scope>NUCLEOTIDE SEQUENCE [LARGE SCALE GENOMIC DNA]</scope>
    <source>
        <strain evidence="3">FJAT-49780</strain>
    </source>
</reference>
<comment type="caution">
    <text evidence="2">The sequence shown here is derived from an EMBL/GenBank/DDBJ whole genome shotgun (WGS) entry which is preliminary data.</text>
</comment>
<dbReference type="Proteomes" id="UP000681414">
    <property type="component" value="Unassembled WGS sequence"/>
</dbReference>
<keyword evidence="1" id="KW-0812">Transmembrane</keyword>
<sequence>MFSLAILFQIFVFLYFEITTLVNLFPWNDLAKYTKRQKWIEGISNGIILLVCIGLFATKTSWGMGISLLFWVFFFIMQLLTWWMPYLTGKHLKQFPKNLYDSHFSRTVKLLPPIKNHIIPDAQHNVLQLLSLITIIFSIAAFIG</sequence>
<feature type="transmembrane region" description="Helical" evidence="1">
    <location>
        <begin position="64"/>
        <end position="84"/>
    </location>
</feature>
<keyword evidence="3" id="KW-1185">Reference proteome</keyword>
<organism evidence="2 3">
    <name type="scientific">Lederbergia citri</name>
    <dbReference type="NCBI Taxonomy" id="2833580"/>
    <lineage>
        <taxon>Bacteria</taxon>
        <taxon>Bacillati</taxon>
        <taxon>Bacillota</taxon>
        <taxon>Bacilli</taxon>
        <taxon>Bacillales</taxon>
        <taxon>Bacillaceae</taxon>
        <taxon>Lederbergia</taxon>
    </lineage>
</organism>
<accession>A0A942TDC6</accession>